<evidence type="ECO:0000256" key="3">
    <source>
        <dbReference type="ARBA" id="ARBA00022741"/>
    </source>
</evidence>
<dbReference type="Pfam" id="PF01171">
    <property type="entry name" value="ATP_bind_3"/>
    <property type="match status" value="1"/>
</dbReference>
<comment type="function">
    <text evidence="6">Ligates lysine onto the cytidine present at position 34 of the AUA codon-specific tRNA(Ile) that contains the anticodon CAU, in an ATP-dependent manner. Cytidine is converted to lysidine, thus changing the amino acid specificity of the tRNA from methionine to isoleucine.</text>
</comment>
<reference evidence="8" key="1">
    <citation type="journal article" date="2017" name="Protist">
        <title>Diversity of the Photosynthetic Paulinella Species, with the Description of Paulinella micropora sp. nov. and the Chromatophore Genome Sequence for strain KR01.</title>
        <authorList>
            <person name="Lhee D."/>
            <person name="Yang E.C."/>
            <person name="Kim J.I."/>
            <person name="Nakayama T."/>
            <person name="Zuccarello G."/>
            <person name="Andersen R.A."/>
            <person name="Yoon H.S."/>
        </authorList>
    </citation>
    <scope>NUCLEOTIDE SEQUENCE</scope>
    <source>
        <strain evidence="9">FK01</strain>
        <strain evidence="8">KR01</strain>
    </source>
</reference>
<protein>
    <recommendedName>
        <fullName evidence="6">tRNA(Ile)-lysidine synthase</fullName>
        <ecNumber evidence="6">6.3.4.19</ecNumber>
    </recommendedName>
    <alternativeName>
        <fullName evidence="6">tRNA(Ile)-2-lysyl-cytidine synthase</fullName>
    </alternativeName>
    <alternativeName>
        <fullName evidence="6">tRNA(Ile)-lysidine synthetase</fullName>
    </alternativeName>
</protein>
<keyword evidence="4 6" id="KW-0067">ATP-binding</keyword>
<comment type="similarity">
    <text evidence="6">Belongs to the tRNA(Ile)-lysidine synthase family.</text>
</comment>
<keyword evidence="3 6" id="KW-0547">Nucleotide-binding</keyword>
<evidence type="ECO:0000313" key="8">
    <source>
        <dbReference type="EMBL" id="APP88224.1"/>
    </source>
</evidence>
<dbReference type="InterPro" id="IPR011063">
    <property type="entry name" value="TilS/TtcA_N"/>
</dbReference>
<keyword evidence="11" id="KW-1185">Reference proteome</keyword>
<accession>A0A1L5YC18</accession>
<dbReference type="EMBL" id="LC490351">
    <property type="protein sequence ID" value="BBL86205.1"/>
    <property type="molecule type" value="Genomic_DNA"/>
</dbReference>
<dbReference type="GO" id="GO:0032267">
    <property type="term" value="F:tRNA(Ile)-lysidine synthase activity"/>
    <property type="evidence" value="ECO:0007669"/>
    <property type="project" value="UniProtKB-EC"/>
</dbReference>
<dbReference type="EMBL" id="KX897545">
    <property type="protein sequence ID" value="APP88224.1"/>
    <property type="molecule type" value="Genomic_DNA"/>
</dbReference>
<dbReference type="PANTHER" id="PTHR43033:SF1">
    <property type="entry name" value="TRNA(ILE)-LYSIDINE SYNTHASE-RELATED"/>
    <property type="match status" value="1"/>
</dbReference>
<evidence type="ECO:0000256" key="1">
    <source>
        <dbReference type="ARBA" id="ARBA00022598"/>
    </source>
</evidence>
<dbReference type="GO" id="GO:0005524">
    <property type="term" value="F:ATP binding"/>
    <property type="evidence" value="ECO:0007669"/>
    <property type="project" value="UniProtKB-UniRule"/>
</dbReference>
<keyword evidence="2 6" id="KW-0819">tRNA processing</keyword>
<keyword evidence="8" id="KW-0934">Plastid</keyword>
<feature type="binding site" evidence="6">
    <location>
        <begin position="58"/>
        <end position="63"/>
    </location>
    <ligand>
        <name>ATP</name>
        <dbReference type="ChEBI" id="CHEBI:30616"/>
    </ligand>
</feature>
<evidence type="ECO:0000256" key="2">
    <source>
        <dbReference type="ARBA" id="ARBA00022694"/>
    </source>
</evidence>
<evidence type="ECO:0000259" key="7">
    <source>
        <dbReference type="Pfam" id="PF01171"/>
    </source>
</evidence>
<evidence type="ECO:0000313" key="9">
    <source>
        <dbReference type="EMBL" id="AQX44991.1"/>
    </source>
</evidence>
<gene>
    <name evidence="10" type="primary">MYN1_Chr_388</name>
    <name evidence="6" type="synonym">tilS</name>
    <name evidence="8" type="ORF">PCKR_439</name>
    <name evidence="9" type="ORF">PFK_439</name>
    <name evidence="10" type="ORF">PMYN1_Chma396</name>
</gene>
<dbReference type="PANTHER" id="PTHR43033">
    <property type="entry name" value="TRNA(ILE)-LYSIDINE SYNTHASE-RELATED"/>
    <property type="match status" value="1"/>
</dbReference>
<dbReference type="AlphaFoldDB" id="A0A1L5YC18"/>
<organism evidence="8">
    <name type="scientific">Paulinella micropora</name>
    <dbReference type="NCBI Taxonomy" id="1928728"/>
    <lineage>
        <taxon>Eukaryota</taxon>
        <taxon>Sar</taxon>
        <taxon>Rhizaria</taxon>
        <taxon>Cercozoa</taxon>
        <taxon>Imbricatea</taxon>
        <taxon>Silicofilosea</taxon>
        <taxon>Euglyphida</taxon>
        <taxon>Paulinellidae</taxon>
        <taxon>Paulinella</taxon>
    </lineage>
</organism>
<keyword evidence="1 6" id="KW-0436">Ligase</keyword>
<dbReference type="SUPFAM" id="SSF52402">
    <property type="entry name" value="Adenine nucleotide alpha hydrolases-like"/>
    <property type="match status" value="1"/>
</dbReference>
<feature type="domain" description="tRNA(Ile)-lysidine/2-thiocytidine synthase N-terminal" evidence="7">
    <location>
        <begin position="53"/>
        <end position="232"/>
    </location>
</feature>
<dbReference type="NCBIfam" id="TIGR02432">
    <property type="entry name" value="lysidine_TilS_N"/>
    <property type="match status" value="1"/>
</dbReference>
<evidence type="ECO:0000256" key="6">
    <source>
        <dbReference type="HAMAP-Rule" id="MF_01161"/>
    </source>
</evidence>
<evidence type="ECO:0000256" key="5">
    <source>
        <dbReference type="ARBA" id="ARBA00048539"/>
    </source>
</evidence>
<dbReference type="HAMAP" id="MF_01161">
    <property type="entry name" value="tRNA_Ile_lys_synt"/>
    <property type="match status" value="1"/>
</dbReference>
<evidence type="ECO:0000313" key="11">
    <source>
        <dbReference type="Proteomes" id="UP000503178"/>
    </source>
</evidence>
<reference evidence="10 11" key="2">
    <citation type="submission" date="2019-06" db="EMBL/GenBank/DDBJ databases">
        <title>A hidden player of endosymbiotic evolution: DNA virus triggered massive gene transfer.</title>
        <authorList>
            <person name="Matsuo M."/>
            <person name="Katahata A."/>
            <person name="Tachikawa M."/>
            <person name="Minakuchi Y."/>
            <person name="Noguchi H."/>
            <person name="Toyoda A."/>
            <person name="Fujiyama A."/>
            <person name="Suzuki Y."/>
            <person name="Satoh S."/>
            <person name="Nakayama T."/>
            <person name="Kamikawa R."/>
            <person name="Nomura M."/>
            <person name="Inagaki Y."/>
            <person name="Ishida K."/>
            <person name="Obokata J."/>
        </authorList>
    </citation>
    <scope>NUCLEOTIDE SEQUENCE [LARGE SCALE GENOMIC DNA]</scope>
    <source>
        <strain evidence="10 11">MYN1</strain>
    </source>
</reference>
<dbReference type="Proteomes" id="UP000503178">
    <property type="component" value="Chromatophore Pltd"/>
</dbReference>
<sequence>MTQILPSEDHQIQAISSNILAHSTIKKQWSTWHQRLHGQIIANKSLLPYRASLVLAISGGQDSMALVRLLSDLQHIYEWELHLWHGNHRWRPDSDQVANELAEWASEEKLSLCVSIPNRVLDSESIARQWRYECLINQAKRLGCEKIITAHTASDRAETLLLNISRGSDRHGMASLPNSRHFLYIDNVNLVRPLLNFSRQDTAAICQEWKLPIWYDHTNENLSFSRNRIRHRVLPILEELHPGASLRISALSSRLQEENQTLSELLPLAIRSLTKPRHRHQLLRTELVSLSKSNQRHVLYEWIQRECNLNIKTSVLEQLIHRLPLSQGPGKLYLAAGWILSWNRKYIVLDPNN</sequence>
<dbReference type="EC" id="6.3.4.19" evidence="6"/>
<evidence type="ECO:0000256" key="4">
    <source>
        <dbReference type="ARBA" id="ARBA00022840"/>
    </source>
</evidence>
<comment type="catalytic activity">
    <reaction evidence="5 6">
        <text>cytidine(34) in tRNA(Ile2) + L-lysine + ATP = lysidine(34) in tRNA(Ile2) + AMP + diphosphate + H(+)</text>
        <dbReference type="Rhea" id="RHEA:43744"/>
        <dbReference type="Rhea" id="RHEA-COMP:10625"/>
        <dbReference type="Rhea" id="RHEA-COMP:10670"/>
        <dbReference type="ChEBI" id="CHEBI:15378"/>
        <dbReference type="ChEBI" id="CHEBI:30616"/>
        <dbReference type="ChEBI" id="CHEBI:32551"/>
        <dbReference type="ChEBI" id="CHEBI:33019"/>
        <dbReference type="ChEBI" id="CHEBI:82748"/>
        <dbReference type="ChEBI" id="CHEBI:83665"/>
        <dbReference type="ChEBI" id="CHEBI:456215"/>
        <dbReference type="EC" id="6.3.4.19"/>
    </reaction>
</comment>
<geneLocation type="plastid" evidence="8"/>
<evidence type="ECO:0000313" key="10">
    <source>
        <dbReference type="EMBL" id="BBL86205.1"/>
    </source>
</evidence>
<dbReference type="InterPro" id="IPR012795">
    <property type="entry name" value="tRNA_Ile_lys_synt_N"/>
</dbReference>
<comment type="domain">
    <text evidence="6">The N-terminal region contains the highly conserved SGGXDS motif, predicted to be a P-loop motif involved in ATP binding.</text>
</comment>
<dbReference type="InterPro" id="IPR014729">
    <property type="entry name" value="Rossmann-like_a/b/a_fold"/>
</dbReference>
<dbReference type="GO" id="GO:0006400">
    <property type="term" value="P:tRNA modification"/>
    <property type="evidence" value="ECO:0007669"/>
    <property type="project" value="UniProtKB-UniRule"/>
</dbReference>
<dbReference type="Gene3D" id="3.40.50.620">
    <property type="entry name" value="HUPs"/>
    <property type="match status" value="1"/>
</dbReference>
<dbReference type="CDD" id="cd01992">
    <property type="entry name" value="TilS_N"/>
    <property type="match status" value="1"/>
</dbReference>
<dbReference type="EMBL" id="KY124271">
    <property type="protein sequence ID" value="AQX44991.1"/>
    <property type="molecule type" value="Genomic_DNA"/>
</dbReference>
<name>A0A1L5YC18_9EUKA</name>
<dbReference type="InterPro" id="IPR012094">
    <property type="entry name" value="tRNA_Ile_lys_synt"/>
</dbReference>
<proteinExistence type="inferred from homology"/>